<dbReference type="PANTHER" id="PTHR43304:SF1">
    <property type="entry name" value="PAC DOMAIN-CONTAINING PROTEIN"/>
    <property type="match status" value="1"/>
</dbReference>
<dbReference type="SMART" id="SM00086">
    <property type="entry name" value="PAC"/>
    <property type="match status" value="4"/>
</dbReference>
<dbReference type="SMART" id="SM00387">
    <property type="entry name" value="HATPase_c"/>
    <property type="match status" value="1"/>
</dbReference>
<proteinExistence type="predicted"/>
<dbReference type="EC" id="2.7.13.3" evidence="3"/>
<evidence type="ECO:0000259" key="11">
    <source>
        <dbReference type="PROSITE" id="PS50112"/>
    </source>
</evidence>
<dbReference type="InterPro" id="IPR035965">
    <property type="entry name" value="PAS-like_dom_sf"/>
</dbReference>
<feature type="transmembrane region" description="Helical" evidence="9">
    <location>
        <begin position="27"/>
        <end position="49"/>
    </location>
</feature>
<dbReference type="SUPFAM" id="SSF55785">
    <property type="entry name" value="PYP-like sensor domain (PAS domain)"/>
    <property type="match status" value="4"/>
</dbReference>
<evidence type="ECO:0000256" key="6">
    <source>
        <dbReference type="ARBA" id="ARBA00022777"/>
    </source>
</evidence>
<dbReference type="SUPFAM" id="SSF158472">
    <property type="entry name" value="HAMP domain-like"/>
    <property type="match status" value="1"/>
</dbReference>
<evidence type="ECO:0000256" key="7">
    <source>
        <dbReference type="ARBA" id="ARBA00023012"/>
    </source>
</evidence>
<dbReference type="CDD" id="cd00130">
    <property type="entry name" value="PAS"/>
    <property type="match status" value="4"/>
</dbReference>
<feature type="domain" description="PAC" evidence="12">
    <location>
        <begin position="675"/>
        <end position="727"/>
    </location>
</feature>
<dbReference type="Gene3D" id="1.10.287.130">
    <property type="match status" value="1"/>
</dbReference>
<evidence type="ECO:0000313" key="14">
    <source>
        <dbReference type="EMBL" id="HFM97940.1"/>
    </source>
</evidence>
<dbReference type="SUPFAM" id="SSF55874">
    <property type="entry name" value="ATPase domain of HSP90 chaperone/DNA topoisomerase II/histidine kinase"/>
    <property type="match status" value="1"/>
</dbReference>
<keyword evidence="8 9" id="KW-0472">Membrane</keyword>
<feature type="domain" description="PAC" evidence="12">
    <location>
        <begin position="545"/>
        <end position="595"/>
    </location>
</feature>
<evidence type="ECO:0000259" key="10">
    <source>
        <dbReference type="PROSITE" id="PS50109"/>
    </source>
</evidence>
<reference evidence="14" key="1">
    <citation type="journal article" date="2020" name="mSystems">
        <title>Genome- and Community-Level Interaction Insights into Carbon Utilization and Element Cycling Functions of Hydrothermarchaeota in Hydrothermal Sediment.</title>
        <authorList>
            <person name="Zhou Z."/>
            <person name="Liu Y."/>
            <person name="Xu W."/>
            <person name="Pan J."/>
            <person name="Luo Z.H."/>
            <person name="Li M."/>
        </authorList>
    </citation>
    <scope>NUCLEOTIDE SEQUENCE [LARGE SCALE GENOMIC DNA]</scope>
    <source>
        <strain evidence="14">SpSt-418</strain>
    </source>
</reference>
<gene>
    <name evidence="14" type="ORF">ENR64_09265</name>
</gene>
<dbReference type="Pfam" id="PF08447">
    <property type="entry name" value="PAS_3"/>
    <property type="match status" value="2"/>
</dbReference>
<evidence type="ECO:0000256" key="4">
    <source>
        <dbReference type="ARBA" id="ARBA00022553"/>
    </source>
</evidence>
<evidence type="ECO:0000256" key="2">
    <source>
        <dbReference type="ARBA" id="ARBA00004370"/>
    </source>
</evidence>
<dbReference type="CDD" id="cd00082">
    <property type="entry name" value="HisKA"/>
    <property type="match status" value="1"/>
</dbReference>
<dbReference type="Gene3D" id="3.30.565.10">
    <property type="entry name" value="Histidine kinase-like ATPase, C-terminal domain"/>
    <property type="match status" value="1"/>
</dbReference>
<dbReference type="PANTHER" id="PTHR43304">
    <property type="entry name" value="PHYTOCHROME-LIKE PROTEIN CPH1"/>
    <property type="match status" value="1"/>
</dbReference>
<dbReference type="Pfam" id="PF00672">
    <property type="entry name" value="HAMP"/>
    <property type="match status" value="1"/>
</dbReference>
<dbReference type="EMBL" id="DSRU01000128">
    <property type="protein sequence ID" value="HFM97940.1"/>
    <property type="molecule type" value="Genomic_DNA"/>
</dbReference>
<keyword evidence="7" id="KW-0902">Two-component regulatory system</keyword>
<dbReference type="CDD" id="cd16922">
    <property type="entry name" value="HATPase_EvgS-ArcB-TorS-like"/>
    <property type="match status" value="1"/>
</dbReference>
<dbReference type="PROSITE" id="PS50885">
    <property type="entry name" value="HAMP"/>
    <property type="match status" value="1"/>
</dbReference>
<accession>A0A7C3PHA0</accession>
<dbReference type="FunFam" id="3.30.565.10:FF:000006">
    <property type="entry name" value="Sensor histidine kinase WalK"/>
    <property type="match status" value="1"/>
</dbReference>
<dbReference type="InterPro" id="IPR001610">
    <property type="entry name" value="PAC"/>
</dbReference>
<feature type="domain" description="PAC" evidence="12">
    <location>
        <begin position="922"/>
        <end position="974"/>
    </location>
</feature>
<dbReference type="InterPro" id="IPR052162">
    <property type="entry name" value="Sensor_kinase/Photoreceptor"/>
</dbReference>
<dbReference type="InterPro" id="IPR000700">
    <property type="entry name" value="PAS-assoc_C"/>
</dbReference>
<dbReference type="InterPro" id="IPR003594">
    <property type="entry name" value="HATPase_dom"/>
</dbReference>
<dbReference type="Pfam" id="PF13426">
    <property type="entry name" value="PAS_9"/>
    <property type="match status" value="2"/>
</dbReference>
<keyword evidence="6" id="KW-0418">Kinase</keyword>
<dbReference type="NCBIfam" id="TIGR00229">
    <property type="entry name" value="sensory_box"/>
    <property type="match status" value="4"/>
</dbReference>
<evidence type="ECO:0000256" key="8">
    <source>
        <dbReference type="ARBA" id="ARBA00023136"/>
    </source>
</evidence>
<dbReference type="PRINTS" id="PR00344">
    <property type="entry name" value="BCTRLSENSOR"/>
</dbReference>
<dbReference type="InterPro" id="IPR036890">
    <property type="entry name" value="HATPase_C_sf"/>
</dbReference>
<dbReference type="InterPro" id="IPR004358">
    <property type="entry name" value="Sig_transdc_His_kin-like_C"/>
</dbReference>
<feature type="domain" description="PAS" evidence="11">
    <location>
        <begin position="728"/>
        <end position="798"/>
    </location>
</feature>
<dbReference type="PROSITE" id="PS50109">
    <property type="entry name" value="HIS_KIN"/>
    <property type="match status" value="1"/>
</dbReference>
<protein>
    <recommendedName>
        <fullName evidence="3">histidine kinase</fullName>
        <ecNumber evidence="3">2.7.13.3</ecNumber>
    </recommendedName>
</protein>
<keyword evidence="5" id="KW-0808">Transferase</keyword>
<dbReference type="Gene3D" id="6.10.340.10">
    <property type="match status" value="1"/>
</dbReference>
<dbReference type="AlphaFoldDB" id="A0A7C3PHA0"/>
<keyword evidence="4" id="KW-0597">Phosphoprotein</keyword>
<keyword evidence="9" id="KW-0812">Transmembrane</keyword>
<dbReference type="PROSITE" id="PS50112">
    <property type="entry name" value="PAS"/>
    <property type="match status" value="2"/>
</dbReference>
<dbReference type="SUPFAM" id="SSF47384">
    <property type="entry name" value="Homodimeric domain of signal transducing histidine kinase"/>
    <property type="match status" value="1"/>
</dbReference>
<organism evidence="14">
    <name type="scientific">Oscillatoriales cyanobacterium SpSt-418</name>
    <dbReference type="NCBI Taxonomy" id="2282169"/>
    <lineage>
        <taxon>Bacteria</taxon>
        <taxon>Bacillati</taxon>
        <taxon>Cyanobacteriota</taxon>
        <taxon>Cyanophyceae</taxon>
        <taxon>Oscillatoriophycideae</taxon>
        <taxon>Oscillatoriales</taxon>
    </lineage>
</organism>
<dbReference type="Pfam" id="PF00512">
    <property type="entry name" value="HisKA"/>
    <property type="match status" value="1"/>
</dbReference>
<evidence type="ECO:0000256" key="1">
    <source>
        <dbReference type="ARBA" id="ARBA00000085"/>
    </source>
</evidence>
<dbReference type="Pfam" id="PF02518">
    <property type="entry name" value="HATPase_c"/>
    <property type="match status" value="1"/>
</dbReference>
<dbReference type="InterPro" id="IPR003661">
    <property type="entry name" value="HisK_dim/P_dom"/>
</dbReference>
<evidence type="ECO:0000256" key="3">
    <source>
        <dbReference type="ARBA" id="ARBA00012438"/>
    </source>
</evidence>
<dbReference type="GO" id="GO:0000155">
    <property type="term" value="F:phosphorelay sensor kinase activity"/>
    <property type="evidence" value="ECO:0007669"/>
    <property type="project" value="InterPro"/>
</dbReference>
<comment type="caution">
    <text evidence="14">The sequence shown here is derived from an EMBL/GenBank/DDBJ whole genome shotgun (WGS) entry which is preliminary data.</text>
</comment>
<dbReference type="FunFam" id="1.10.287.130:FF:000001">
    <property type="entry name" value="Two-component sensor histidine kinase"/>
    <property type="match status" value="1"/>
</dbReference>
<sequence>MERHKILAKNLKLKDLRNYPENIALRWLLVIPLVLQTVGATALVGYLSYQSGQQIVESLAYQLLQQTSERVRDRLDSLLQTPQQIVAANSLEAKQGTLNVNQPEQLQQQLWQQMRFNSSLPANGFWHEKGSGISYRRVITQEESALTGQLTGQTLPIGTLYISKNSLQQRQFYLVDSQGKPRKRLFQFKPDPPQSAWYFQAKAKPQQHWTDVQINPVASILQVTAIAPVYDTVGKFQGLFTSNYLLVELSAFLNTLNFSPKGKIFIIEPSGDLVATSVSSEAMAMRQVNGQPTRLAAIDSQDELTRAVAQHLRQQFGGPHRLQAAQQFHVSAAPEPAFVQVTPYRDRYGLNWLMVLVMPDSDFMAQIHAQNQRTILLGLATLGVTITLGFLIAQRITKPLHRLNRSARHIAQNQFDQGVPVTGVGEVRQLSQAFQQMAEQLQLSFQLRTGYQRELEQQVAERTAELAHSRDLREAIFNESTDAIFLVEPPPTTRILDCNQRALELFEVASKAELVGIQGASLQKHPYTEDEIAEVAAEIEQKGFWSGEIEYVTKTGKCFWGNLAAKPITVAGQAMQLVRLTDISDRKQLELALQQSEVKTKNILDSTIAGIASMRVFEDGTWVIEQVSEGAESICGYSTEALTQDNQLWISLILAEDWEVIAPQIFTNIFAGATFAYEYRLLHKDGRLRWISQTNNSFWNEEQRYWNVTAISVDITDRKQTELELQAKTEELDRFFSVALDLLCIADLDGYFRRLNQEWEKTLGYSLQELEGRRFLDFVHPDDIASTLDEMSLLANQKASLNFANRYRCRDGSYRWIEWRSCLVDKLVYAAARDITDRRKAELALRQSEQKFKGAFDTISVGMALVSPAGGFIEVNAALCRMLDYTEDELLKLRLEDIEHPGDRGVDTSWLEPILSGAQPSHQAERRFLSKQGKTIWGLMNLAVMHNTQAAPLYLIVQIADLSDRHRLDTMKDEFISIVSHELRTPLTAIRGSLGILKAGVLSDEPETAQQMLDVALRSTDRLVRLVNDILNLERLESGKAILKKEPCEMSDLIAQAVESVQAIADQAKISIEWTSIAASVDVAPDAIVQTLTNLLSNAIKFSPMGCSISLKAEVRDAISLPVSKQLLQGQAPSYTTCVLVSIADQGRGIPPEKLESIFGRFQQVDSSDSRQKGGTGLGLAICRSIVQQHEGQIWVESILGKGSTFYFMLPIQENEGNNFDNSLNGR</sequence>
<dbReference type="SMART" id="SM00304">
    <property type="entry name" value="HAMP"/>
    <property type="match status" value="1"/>
</dbReference>
<dbReference type="PROSITE" id="PS50113">
    <property type="entry name" value="PAC"/>
    <property type="match status" value="3"/>
</dbReference>
<dbReference type="InterPro" id="IPR003660">
    <property type="entry name" value="HAMP_dom"/>
</dbReference>
<dbReference type="SMART" id="SM00388">
    <property type="entry name" value="HisKA"/>
    <property type="match status" value="1"/>
</dbReference>
<dbReference type="InterPro" id="IPR005467">
    <property type="entry name" value="His_kinase_dom"/>
</dbReference>
<comment type="subcellular location">
    <subcellularLocation>
        <location evidence="2">Membrane</location>
    </subcellularLocation>
</comment>
<evidence type="ECO:0000259" key="13">
    <source>
        <dbReference type="PROSITE" id="PS50885"/>
    </source>
</evidence>
<dbReference type="InterPro" id="IPR013655">
    <property type="entry name" value="PAS_fold_3"/>
</dbReference>
<keyword evidence="9" id="KW-1133">Transmembrane helix</keyword>
<comment type="catalytic activity">
    <reaction evidence="1">
        <text>ATP + protein L-histidine = ADP + protein N-phospho-L-histidine.</text>
        <dbReference type="EC" id="2.7.13.3"/>
    </reaction>
</comment>
<evidence type="ECO:0000256" key="5">
    <source>
        <dbReference type="ARBA" id="ARBA00022679"/>
    </source>
</evidence>
<feature type="domain" description="HAMP" evidence="13">
    <location>
        <begin position="394"/>
        <end position="446"/>
    </location>
</feature>
<dbReference type="InterPro" id="IPR036097">
    <property type="entry name" value="HisK_dim/P_sf"/>
</dbReference>
<dbReference type="GO" id="GO:0016020">
    <property type="term" value="C:membrane"/>
    <property type="evidence" value="ECO:0007669"/>
    <property type="project" value="UniProtKB-SubCell"/>
</dbReference>
<dbReference type="SMART" id="SM00091">
    <property type="entry name" value="PAS"/>
    <property type="match status" value="3"/>
</dbReference>
<dbReference type="Gene3D" id="3.30.450.20">
    <property type="entry name" value="PAS domain"/>
    <property type="match status" value="5"/>
</dbReference>
<evidence type="ECO:0000256" key="9">
    <source>
        <dbReference type="SAM" id="Phobius"/>
    </source>
</evidence>
<feature type="domain" description="PAS" evidence="11">
    <location>
        <begin position="848"/>
        <end position="918"/>
    </location>
</feature>
<feature type="domain" description="Histidine kinase" evidence="10">
    <location>
        <begin position="978"/>
        <end position="1214"/>
    </location>
</feature>
<dbReference type="InterPro" id="IPR000014">
    <property type="entry name" value="PAS"/>
</dbReference>
<dbReference type="CDD" id="cd06225">
    <property type="entry name" value="HAMP"/>
    <property type="match status" value="1"/>
</dbReference>
<name>A0A7C3PHA0_9CYAN</name>
<evidence type="ECO:0000259" key="12">
    <source>
        <dbReference type="PROSITE" id="PS50113"/>
    </source>
</evidence>